<evidence type="ECO:0000313" key="7">
    <source>
        <dbReference type="EMBL" id="RAP36454.1"/>
    </source>
</evidence>
<evidence type="ECO:0000256" key="5">
    <source>
        <dbReference type="ARBA" id="ARBA00023284"/>
    </source>
</evidence>
<evidence type="ECO:0000256" key="1">
    <source>
        <dbReference type="ARBA" id="ARBA00001974"/>
    </source>
</evidence>
<feature type="domain" description="FAD/NAD(P)-binding" evidence="6">
    <location>
        <begin position="6"/>
        <end position="52"/>
    </location>
</feature>
<accession>A0ABX9D9Z8</accession>
<keyword evidence="8" id="KW-1185">Reference proteome</keyword>
<dbReference type="Gene3D" id="3.50.50.60">
    <property type="entry name" value="FAD/NAD(P)-binding domain"/>
    <property type="match status" value="1"/>
</dbReference>
<comment type="caution">
    <text evidence="7">The sequence shown here is derived from an EMBL/GenBank/DDBJ whole genome shotgun (WGS) entry which is preliminary data.</text>
</comment>
<dbReference type="PANTHER" id="PTHR42737:SF2">
    <property type="entry name" value="GLUTATHIONE REDUCTASE"/>
    <property type="match status" value="1"/>
</dbReference>
<evidence type="ECO:0000256" key="4">
    <source>
        <dbReference type="ARBA" id="ARBA00023157"/>
    </source>
</evidence>
<dbReference type="Proteomes" id="UP000248659">
    <property type="component" value="Unassembled WGS sequence"/>
</dbReference>
<dbReference type="SUPFAM" id="SSF51905">
    <property type="entry name" value="FAD/NAD(P)-binding domain"/>
    <property type="match status" value="1"/>
</dbReference>
<comment type="cofactor">
    <cofactor evidence="1">
        <name>FAD</name>
        <dbReference type="ChEBI" id="CHEBI:57692"/>
    </cofactor>
</comment>
<evidence type="ECO:0000313" key="8">
    <source>
        <dbReference type="Proteomes" id="UP000248659"/>
    </source>
</evidence>
<dbReference type="InterPro" id="IPR036188">
    <property type="entry name" value="FAD/NAD-bd_sf"/>
</dbReference>
<sequence>MIDIGLDKVGVKINDKQQIVADEYQVTNNPKIFSLGDVVGKVELTPVAIAAGRRLSNRLFGGPEFSQR</sequence>
<organism evidence="7 8">
    <name type="scientific">Rhodovulum viride</name>
    <dbReference type="NCBI Taxonomy" id="1231134"/>
    <lineage>
        <taxon>Bacteria</taxon>
        <taxon>Pseudomonadati</taxon>
        <taxon>Pseudomonadota</taxon>
        <taxon>Alphaproteobacteria</taxon>
        <taxon>Rhodobacterales</taxon>
        <taxon>Paracoccaceae</taxon>
        <taxon>Rhodovulum</taxon>
    </lineage>
</organism>
<protein>
    <recommendedName>
        <fullName evidence="6">FAD/NAD(P)-binding domain-containing protein</fullName>
    </recommendedName>
</protein>
<dbReference type="PANTHER" id="PTHR42737">
    <property type="entry name" value="GLUTATHIONE REDUCTASE"/>
    <property type="match status" value="1"/>
</dbReference>
<dbReference type="Pfam" id="PF07992">
    <property type="entry name" value="Pyr_redox_2"/>
    <property type="match status" value="1"/>
</dbReference>
<comment type="similarity">
    <text evidence="2">Belongs to the class-I pyridine nucleotide-disulfide oxidoreductase family.</text>
</comment>
<proteinExistence type="inferred from homology"/>
<dbReference type="InterPro" id="IPR023753">
    <property type="entry name" value="FAD/NAD-binding_dom"/>
</dbReference>
<evidence type="ECO:0000256" key="3">
    <source>
        <dbReference type="ARBA" id="ARBA00023002"/>
    </source>
</evidence>
<keyword evidence="3" id="KW-0560">Oxidoreductase</keyword>
<evidence type="ECO:0000256" key="2">
    <source>
        <dbReference type="ARBA" id="ARBA00007532"/>
    </source>
</evidence>
<keyword evidence="5" id="KW-0676">Redox-active center</keyword>
<dbReference type="EMBL" id="MUAV01000264">
    <property type="protein sequence ID" value="RAP36454.1"/>
    <property type="molecule type" value="Genomic_DNA"/>
</dbReference>
<evidence type="ECO:0000259" key="6">
    <source>
        <dbReference type="Pfam" id="PF07992"/>
    </source>
</evidence>
<gene>
    <name evidence="7" type="ORF">BYZ73_22065</name>
</gene>
<keyword evidence="4" id="KW-1015">Disulfide bond</keyword>
<dbReference type="InterPro" id="IPR046952">
    <property type="entry name" value="GSHR/TRXR-like"/>
</dbReference>
<reference evidence="7 8" key="1">
    <citation type="submission" date="2017-01" db="EMBL/GenBank/DDBJ databases">
        <title>Genome sequence of Rhodovulum viride JA756.</title>
        <authorList>
            <person name="Lakshmi K.V."/>
            <person name="Tushar L.D."/>
            <person name="Sasikala C."/>
            <person name="Venkataramana C."/>
        </authorList>
    </citation>
    <scope>NUCLEOTIDE SEQUENCE [LARGE SCALE GENOMIC DNA]</scope>
    <source>
        <strain evidence="7 8">JA756</strain>
    </source>
</reference>
<name>A0ABX9D9Z8_9RHOB</name>